<dbReference type="EMBL" id="JAQBIE010000024">
    <property type="protein sequence ID" value="MDB6179017.1"/>
    <property type="molecule type" value="Genomic_DNA"/>
</dbReference>
<organism evidence="1 2">
    <name type="scientific">Paracoccus onchidii</name>
    <dbReference type="NCBI Taxonomy" id="3017813"/>
    <lineage>
        <taxon>Bacteria</taxon>
        <taxon>Pseudomonadati</taxon>
        <taxon>Pseudomonadota</taxon>
        <taxon>Alphaproteobacteria</taxon>
        <taxon>Rhodobacterales</taxon>
        <taxon>Paracoccaceae</taxon>
        <taxon>Paracoccus</taxon>
    </lineage>
</organism>
<dbReference type="RefSeq" id="WP_271890133.1">
    <property type="nucleotide sequence ID" value="NZ_JAQBIE010000024.1"/>
</dbReference>
<gene>
    <name evidence="1" type="ORF">PAF17_16110</name>
</gene>
<name>A0ABT4ZI42_9RHOB</name>
<sequence>MMLPVIIRRKLKGANGRNWPGFVVLNPDAPMPAAVLAQEVWESRHKLNPFTLLKTVLSDRAKRRMELMGHEVEVQAAILIYDSNAVRHRNREAAAMKAGYDGIFAGYSIADIQSGMSAQSDEARRWVRKNMKRLERFK</sequence>
<reference evidence="1" key="1">
    <citation type="submission" date="2022-12" db="EMBL/GenBank/DDBJ databases">
        <title>Paracoccus onchidii sp. nov., isolated from a marine invertebrate from the South China Sea.</title>
        <authorList>
            <person name="Xu S."/>
            <person name="Liu Z."/>
            <person name="Xu Y."/>
        </authorList>
    </citation>
    <scope>NUCLEOTIDE SEQUENCE</scope>
    <source>
        <strain evidence="1">Z330</strain>
    </source>
</reference>
<accession>A0ABT4ZI42</accession>
<comment type="caution">
    <text evidence="1">The sequence shown here is derived from an EMBL/GenBank/DDBJ whole genome shotgun (WGS) entry which is preliminary data.</text>
</comment>
<evidence type="ECO:0000313" key="2">
    <source>
        <dbReference type="Proteomes" id="UP001165641"/>
    </source>
</evidence>
<keyword evidence="2" id="KW-1185">Reference proteome</keyword>
<proteinExistence type="predicted"/>
<dbReference type="Proteomes" id="UP001165641">
    <property type="component" value="Unassembled WGS sequence"/>
</dbReference>
<protein>
    <submittedName>
        <fullName evidence="1">Uncharacterized protein</fullName>
    </submittedName>
</protein>
<evidence type="ECO:0000313" key="1">
    <source>
        <dbReference type="EMBL" id="MDB6179017.1"/>
    </source>
</evidence>